<dbReference type="Proteomes" id="UP000435177">
    <property type="component" value="Unassembled WGS sequence"/>
</dbReference>
<dbReference type="PANTHER" id="PTHR22550:SF5">
    <property type="entry name" value="LEUCINE ZIPPER PROTEIN 4"/>
    <property type="match status" value="1"/>
</dbReference>
<organism evidence="5 6">
    <name type="scientific">Paenibacillus campinasensis</name>
    <dbReference type="NCBI Taxonomy" id="66347"/>
    <lineage>
        <taxon>Bacteria</taxon>
        <taxon>Bacillati</taxon>
        <taxon>Bacillota</taxon>
        <taxon>Bacilli</taxon>
        <taxon>Bacillales</taxon>
        <taxon>Paenibacillaceae</taxon>
        <taxon>Paenibacillus</taxon>
    </lineage>
</organism>
<sequence length="511" mass="56134">MMSRLLKKMRKHSNSSSSTVQAKDNMPVEISASLQECVEALSQRMGNSSDFVIRTISGNDVLPELAVCYIEGFIDVNQLNQISESWLTVSMEADGLPDIPALMKKVVPGGELKQLHTVDAVISTVLDGKAVLLIDGLTSSFSASITSLEKRSIEEPSSQTVIRGPKDGFTEDISTNLSLVRRRLRTPDLRVQTLVIGKYTNTKVILTYIEGIADQKIVQEITSRLQSITTDSVLESGYIEEFIQDKTGSPFPTLLNTERPDAVAGSLLEGQVAILVDGTPFVLLAPVTFFRFLQSSEDYYQRYDLTTFLRVIRLFSFIVSLLLPSLYIAISTFHQEMIPTTLLISLAAQREGAPMPALVEAIMMELTFEIIREAGVRMPRVIGPAISIVGALVIGQAAVQAGLVSGAMVIVVSFTAIANFAIPAFSMAAAIRIIRFVLMLFAGTLGLYGILAGIIPIYVHLVSLTSFGVPYLSPFVPLRFSDMRDVFIRVPWPFLKTRPDDIKPHNQARQK</sequence>
<feature type="transmembrane region" description="Helical" evidence="4">
    <location>
        <begin position="312"/>
        <end position="330"/>
    </location>
</feature>
<feature type="region of interest" description="Disordered" evidence="3">
    <location>
        <begin position="1"/>
        <end position="22"/>
    </location>
</feature>
<accession>A0ABW9T0M2</accession>
<dbReference type="EMBL" id="WOAA01000009">
    <property type="protein sequence ID" value="MUG66819.1"/>
    <property type="molecule type" value="Genomic_DNA"/>
</dbReference>
<evidence type="ECO:0000256" key="3">
    <source>
        <dbReference type="SAM" id="MobiDB-lite"/>
    </source>
</evidence>
<feature type="transmembrane region" description="Helical" evidence="4">
    <location>
        <begin position="272"/>
        <end position="292"/>
    </location>
</feature>
<name>A0ABW9T0M2_9BACL</name>
<evidence type="ECO:0000256" key="1">
    <source>
        <dbReference type="ARBA" id="ARBA00005278"/>
    </source>
</evidence>
<dbReference type="InterPro" id="IPR004995">
    <property type="entry name" value="Spore_Ger"/>
</dbReference>
<keyword evidence="4" id="KW-0812">Transmembrane</keyword>
<keyword evidence="6" id="KW-1185">Reference proteome</keyword>
<keyword evidence="2 4" id="KW-0472">Membrane</keyword>
<dbReference type="PANTHER" id="PTHR22550">
    <property type="entry name" value="SPORE GERMINATION PROTEIN"/>
    <property type="match status" value="1"/>
</dbReference>
<dbReference type="Pfam" id="PF03323">
    <property type="entry name" value="GerA"/>
    <property type="match status" value="1"/>
</dbReference>
<comment type="caution">
    <text evidence="5">The sequence shown here is derived from an EMBL/GenBank/DDBJ whole genome shotgun (WGS) entry which is preliminary data.</text>
</comment>
<keyword evidence="4" id="KW-1133">Transmembrane helix</keyword>
<comment type="similarity">
    <text evidence="1">Belongs to the GerABKA family.</text>
</comment>
<proteinExistence type="inferred from homology"/>
<gene>
    <name evidence="5" type="ORF">GNP94_12475</name>
</gene>
<evidence type="ECO:0000313" key="6">
    <source>
        <dbReference type="Proteomes" id="UP000435177"/>
    </source>
</evidence>
<evidence type="ECO:0000313" key="5">
    <source>
        <dbReference type="EMBL" id="MUG66819.1"/>
    </source>
</evidence>
<dbReference type="InterPro" id="IPR050768">
    <property type="entry name" value="UPF0353/GerABKA_families"/>
</dbReference>
<feature type="compositionally biased region" description="Basic residues" evidence="3">
    <location>
        <begin position="1"/>
        <end position="13"/>
    </location>
</feature>
<feature type="transmembrane region" description="Helical" evidence="4">
    <location>
        <begin position="381"/>
        <end position="399"/>
    </location>
</feature>
<protein>
    <submittedName>
        <fullName evidence="5">Spore germination protein</fullName>
    </submittedName>
</protein>
<evidence type="ECO:0000256" key="4">
    <source>
        <dbReference type="SAM" id="Phobius"/>
    </source>
</evidence>
<feature type="transmembrane region" description="Helical" evidence="4">
    <location>
        <begin position="437"/>
        <end position="459"/>
    </location>
</feature>
<dbReference type="RefSeq" id="WP_155618165.1">
    <property type="nucleotide sequence ID" value="NZ_WOAA01000009.1"/>
</dbReference>
<reference evidence="5 6" key="1">
    <citation type="submission" date="2019-11" db="EMBL/GenBank/DDBJ databases">
        <title>Draft genome sequences of five Paenibacillus species of dairy origin.</title>
        <authorList>
            <person name="Olajide A.M."/>
            <person name="Chen S."/>
            <person name="Lapointe G."/>
        </authorList>
    </citation>
    <scope>NUCLEOTIDE SEQUENCE [LARGE SCALE GENOMIC DNA]</scope>
    <source>
        <strain evidence="5 6">3CS1</strain>
    </source>
</reference>
<feature type="transmembrane region" description="Helical" evidence="4">
    <location>
        <begin position="405"/>
        <end position="425"/>
    </location>
</feature>
<dbReference type="PIRSF" id="PIRSF005690">
    <property type="entry name" value="GerBA"/>
    <property type="match status" value="1"/>
</dbReference>
<evidence type="ECO:0000256" key="2">
    <source>
        <dbReference type="ARBA" id="ARBA00023136"/>
    </source>
</evidence>